<accession>A0A372G7K8</accession>
<gene>
    <name evidence="2" type="primary">cas5e</name>
    <name evidence="2" type="ORF">D0T12_32595</name>
</gene>
<proteinExistence type="predicted"/>
<dbReference type="InterPro" id="IPR013422">
    <property type="entry name" value="CRISPR-assoc_prot_Cas5_N"/>
</dbReference>
<dbReference type="AlphaFoldDB" id="A0A372G7K8"/>
<dbReference type="Gene3D" id="3.30.70.2660">
    <property type="match status" value="1"/>
</dbReference>
<protein>
    <submittedName>
        <fullName evidence="2">Type I-E CRISPR-associated protein Cas5/CasD</fullName>
    </submittedName>
</protein>
<comment type="caution">
    <text evidence="2">The sequence shown here is derived from an EMBL/GenBank/DDBJ whole genome shotgun (WGS) entry which is preliminary data.</text>
</comment>
<dbReference type="GO" id="GO:0051607">
    <property type="term" value="P:defense response to virus"/>
    <property type="evidence" value="ECO:0007669"/>
    <property type="project" value="UniProtKB-KW"/>
</dbReference>
<evidence type="ECO:0000256" key="1">
    <source>
        <dbReference type="ARBA" id="ARBA00023118"/>
    </source>
</evidence>
<name>A0A372G7K8_9ACTN</name>
<dbReference type="Proteomes" id="UP000262882">
    <property type="component" value="Unassembled WGS sequence"/>
</dbReference>
<dbReference type="NCBIfam" id="TIGR01868">
    <property type="entry name" value="casD_Cas5e"/>
    <property type="match status" value="1"/>
</dbReference>
<dbReference type="GO" id="GO:0043571">
    <property type="term" value="P:maintenance of CRISPR repeat elements"/>
    <property type="evidence" value="ECO:0007669"/>
    <property type="project" value="InterPro"/>
</dbReference>
<dbReference type="InterPro" id="IPR021124">
    <property type="entry name" value="CRISPR-assoc_prot_Cas5"/>
</dbReference>
<dbReference type="RefSeq" id="WP_117404648.1">
    <property type="nucleotide sequence ID" value="NZ_QVNQ01000014.1"/>
</dbReference>
<dbReference type="InterPro" id="IPR010147">
    <property type="entry name" value="CRISPR-assoc_prot_CasD"/>
</dbReference>
<evidence type="ECO:0000313" key="3">
    <source>
        <dbReference type="Proteomes" id="UP000262882"/>
    </source>
</evidence>
<dbReference type="NCBIfam" id="TIGR02593">
    <property type="entry name" value="CRISPR_cas5"/>
    <property type="match status" value="1"/>
</dbReference>
<reference evidence="2 3" key="1">
    <citation type="submission" date="2018-08" db="EMBL/GenBank/DDBJ databases">
        <title>Actinomadura spongicola sp. nov., isolated from marine sponge Leucetta chagosensis.</title>
        <authorList>
            <person name="Li L."/>
            <person name="Lin H.W."/>
        </authorList>
    </citation>
    <scope>NUCLEOTIDE SEQUENCE [LARGE SCALE GENOMIC DNA]</scope>
    <source>
        <strain evidence="2 3">LHW52907</strain>
    </source>
</reference>
<dbReference type="CDD" id="cd09756">
    <property type="entry name" value="Cas5_I-E"/>
    <property type="match status" value="1"/>
</dbReference>
<dbReference type="GO" id="GO:0003723">
    <property type="term" value="F:RNA binding"/>
    <property type="evidence" value="ECO:0007669"/>
    <property type="project" value="InterPro"/>
</dbReference>
<organism evidence="2 3">
    <name type="scientific">Actinomadura spongiicola</name>
    <dbReference type="NCBI Taxonomy" id="2303421"/>
    <lineage>
        <taxon>Bacteria</taxon>
        <taxon>Bacillati</taxon>
        <taxon>Actinomycetota</taxon>
        <taxon>Actinomycetes</taxon>
        <taxon>Streptosporangiales</taxon>
        <taxon>Thermomonosporaceae</taxon>
        <taxon>Actinomadura</taxon>
    </lineage>
</organism>
<keyword evidence="1" id="KW-0051">Antiviral defense</keyword>
<dbReference type="Pfam" id="PF09704">
    <property type="entry name" value="Cas_Cas5d"/>
    <property type="match status" value="1"/>
</dbReference>
<sequence length="249" mass="27894">MGLLLRLAGPLQSWGEHSVFGHRDTLRFPTRSGLIGIFAAAEGRPRGTPLDDYDSLRLTIRIDRPGIIMRDYHTIGGGYPRELTVPTAEGKRRQPGSETILTHRYYCSDAVFVVAVEGPSERIDAIARALESPYWPVYLGRRSCPPDQPLLLNGDVDDPVVHLLTRVPVARRPPRPDAPYELDFVTEGTRGDAESVAQLTDVPQTFSRLERKFRTRTVSIAPRPVPAELWSKATNAYHDALIEYIQEAR</sequence>
<keyword evidence="3" id="KW-1185">Reference proteome</keyword>
<dbReference type="OrthoDB" id="3189549at2"/>
<dbReference type="EMBL" id="QVNQ01000014">
    <property type="protein sequence ID" value="RFS81370.1"/>
    <property type="molecule type" value="Genomic_DNA"/>
</dbReference>
<evidence type="ECO:0000313" key="2">
    <source>
        <dbReference type="EMBL" id="RFS81370.1"/>
    </source>
</evidence>